<dbReference type="Pfam" id="PF04542">
    <property type="entry name" value="Sigma70_r2"/>
    <property type="match status" value="1"/>
</dbReference>
<evidence type="ECO:0000256" key="3">
    <source>
        <dbReference type="ARBA" id="ARBA00023082"/>
    </source>
</evidence>
<dbReference type="InterPro" id="IPR014284">
    <property type="entry name" value="RNA_pol_sigma-70_dom"/>
</dbReference>
<dbReference type="AlphaFoldDB" id="A0A2W5FQK8"/>
<evidence type="ECO:0000313" key="8">
    <source>
        <dbReference type="Proteomes" id="UP000249739"/>
    </source>
</evidence>
<evidence type="ECO:0000313" key="7">
    <source>
        <dbReference type="EMBL" id="PZP56704.1"/>
    </source>
</evidence>
<keyword evidence="2" id="KW-0805">Transcription regulation</keyword>
<keyword evidence="4" id="KW-0804">Transcription</keyword>
<dbReference type="InterPro" id="IPR013324">
    <property type="entry name" value="RNA_pol_sigma_r3/r4-like"/>
</dbReference>
<keyword evidence="3" id="KW-0731">Sigma factor</keyword>
<accession>A0A2W5FQK8</accession>
<feature type="domain" description="RNA polymerase sigma-70 region 2" evidence="5">
    <location>
        <begin position="40"/>
        <end position="91"/>
    </location>
</feature>
<proteinExistence type="inferred from homology"/>
<evidence type="ECO:0000256" key="2">
    <source>
        <dbReference type="ARBA" id="ARBA00023015"/>
    </source>
</evidence>
<dbReference type="InterPro" id="IPR013249">
    <property type="entry name" value="RNA_pol_sigma70_r4_t2"/>
</dbReference>
<evidence type="ECO:0000259" key="5">
    <source>
        <dbReference type="Pfam" id="PF04542"/>
    </source>
</evidence>
<dbReference type="PANTHER" id="PTHR43133:SF46">
    <property type="entry name" value="RNA POLYMERASE SIGMA-70 FACTOR ECF SUBFAMILY"/>
    <property type="match status" value="1"/>
</dbReference>
<dbReference type="GO" id="GO:0003677">
    <property type="term" value="F:DNA binding"/>
    <property type="evidence" value="ECO:0007669"/>
    <property type="project" value="InterPro"/>
</dbReference>
<evidence type="ECO:0000259" key="6">
    <source>
        <dbReference type="Pfam" id="PF08281"/>
    </source>
</evidence>
<evidence type="ECO:0000256" key="1">
    <source>
        <dbReference type="ARBA" id="ARBA00010641"/>
    </source>
</evidence>
<dbReference type="Gene3D" id="1.10.10.10">
    <property type="entry name" value="Winged helix-like DNA-binding domain superfamily/Winged helix DNA-binding domain"/>
    <property type="match status" value="1"/>
</dbReference>
<dbReference type="GO" id="GO:0016987">
    <property type="term" value="F:sigma factor activity"/>
    <property type="evidence" value="ECO:0007669"/>
    <property type="project" value="UniProtKB-KW"/>
</dbReference>
<dbReference type="InterPro" id="IPR007627">
    <property type="entry name" value="RNA_pol_sigma70_r2"/>
</dbReference>
<dbReference type="NCBIfam" id="TIGR02937">
    <property type="entry name" value="sigma70-ECF"/>
    <property type="match status" value="1"/>
</dbReference>
<dbReference type="InterPro" id="IPR013325">
    <property type="entry name" value="RNA_pol_sigma_r2"/>
</dbReference>
<dbReference type="GO" id="GO:0006352">
    <property type="term" value="P:DNA-templated transcription initiation"/>
    <property type="evidence" value="ECO:0007669"/>
    <property type="project" value="InterPro"/>
</dbReference>
<sequence length="189" mass="21441">MADNNDLNHLMERAAKGDQNAFRELSRALGQKIFLTSVRLLNGDRAAAEDIVQTVLIKLWQNAPKWEARGSVSAYVSRMTYSSCMDFHRAKVKTTELPETLPVEETATVMIFEKEKRKILLKMLDQLPERQKEAILLTYFHEEKRSDVAKALQTTEKAVEHLVARGIKTLGEIVPASLKEKDNGHHEAV</sequence>
<comment type="caution">
    <text evidence="7">The sequence shown here is derived from an EMBL/GenBank/DDBJ whole genome shotgun (WGS) entry which is preliminary data.</text>
</comment>
<dbReference type="InterPro" id="IPR039425">
    <property type="entry name" value="RNA_pol_sigma-70-like"/>
</dbReference>
<protein>
    <recommendedName>
        <fullName evidence="9">Sigma-70 family RNA polymerase sigma factor</fullName>
    </recommendedName>
</protein>
<reference evidence="7 8" key="1">
    <citation type="submission" date="2017-08" db="EMBL/GenBank/DDBJ databases">
        <title>Infants hospitalized years apart are colonized by the same room-sourced microbial strains.</title>
        <authorList>
            <person name="Brooks B."/>
            <person name="Olm M.R."/>
            <person name="Firek B.A."/>
            <person name="Baker R."/>
            <person name="Thomas B.C."/>
            <person name="Morowitz M.J."/>
            <person name="Banfield J.F."/>
        </authorList>
    </citation>
    <scope>NUCLEOTIDE SEQUENCE [LARGE SCALE GENOMIC DNA]</scope>
    <source>
        <strain evidence="7">S2_006_000_R2_64</strain>
    </source>
</reference>
<organism evidence="7 8">
    <name type="scientific">Micavibrio aeruginosavorus</name>
    <dbReference type="NCBI Taxonomy" id="349221"/>
    <lineage>
        <taxon>Bacteria</taxon>
        <taxon>Pseudomonadati</taxon>
        <taxon>Bdellovibrionota</taxon>
        <taxon>Bdellovibrionia</taxon>
        <taxon>Bdellovibrionales</taxon>
        <taxon>Pseudobdellovibrionaceae</taxon>
        <taxon>Micavibrio</taxon>
    </lineage>
</organism>
<dbReference type="Gene3D" id="1.10.1740.10">
    <property type="match status" value="1"/>
</dbReference>
<dbReference type="Proteomes" id="UP000249739">
    <property type="component" value="Unassembled WGS sequence"/>
</dbReference>
<dbReference type="Pfam" id="PF08281">
    <property type="entry name" value="Sigma70_r4_2"/>
    <property type="match status" value="1"/>
</dbReference>
<comment type="similarity">
    <text evidence="1">Belongs to the sigma-70 factor family. ECF subfamily.</text>
</comment>
<name>A0A2W5FQK8_9BACT</name>
<feature type="domain" description="RNA polymerase sigma factor 70 region 4 type 2" evidence="6">
    <location>
        <begin position="118"/>
        <end position="170"/>
    </location>
</feature>
<evidence type="ECO:0008006" key="9">
    <source>
        <dbReference type="Google" id="ProtNLM"/>
    </source>
</evidence>
<dbReference type="SUPFAM" id="SSF88946">
    <property type="entry name" value="Sigma2 domain of RNA polymerase sigma factors"/>
    <property type="match status" value="1"/>
</dbReference>
<gene>
    <name evidence="7" type="ORF">DI586_02740</name>
</gene>
<dbReference type="PANTHER" id="PTHR43133">
    <property type="entry name" value="RNA POLYMERASE ECF-TYPE SIGMA FACTO"/>
    <property type="match status" value="1"/>
</dbReference>
<dbReference type="EMBL" id="QFOT01000017">
    <property type="protein sequence ID" value="PZP56704.1"/>
    <property type="molecule type" value="Genomic_DNA"/>
</dbReference>
<dbReference type="CDD" id="cd06171">
    <property type="entry name" value="Sigma70_r4"/>
    <property type="match status" value="1"/>
</dbReference>
<dbReference type="SUPFAM" id="SSF88659">
    <property type="entry name" value="Sigma3 and sigma4 domains of RNA polymerase sigma factors"/>
    <property type="match status" value="1"/>
</dbReference>
<dbReference type="InterPro" id="IPR036388">
    <property type="entry name" value="WH-like_DNA-bd_sf"/>
</dbReference>
<evidence type="ECO:0000256" key="4">
    <source>
        <dbReference type="ARBA" id="ARBA00023163"/>
    </source>
</evidence>